<proteinExistence type="predicted"/>
<feature type="compositionally biased region" description="Polar residues" evidence="1">
    <location>
        <begin position="34"/>
        <end position="45"/>
    </location>
</feature>
<dbReference type="EMBL" id="JBJKFK010003282">
    <property type="protein sequence ID" value="KAL3310059.1"/>
    <property type="molecule type" value="Genomic_DNA"/>
</dbReference>
<evidence type="ECO:0000256" key="1">
    <source>
        <dbReference type="SAM" id="MobiDB-lite"/>
    </source>
</evidence>
<feature type="compositionally biased region" description="Basic and acidic residues" evidence="1">
    <location>
        <begin position="21"/>
        <end position="32"/>
    </location>
</feature>
<gene>
    <name evidence="2" type="ORF">Ciccas_011382</name>
</gene>
<accession>A0ABD2PS27</accession>
<feature type="compositionally biased region" description="Polar residues" evidence="1">
    <location>
        <begin position="112"/>
        <end position="130"/>
    </location>
</feature>
<evidence type="ECO:0000313" key="3">
    <source>
        <dbReference type="Proteomes" id="UP001626550"/>
    </source>
</evidence>
<comment type="caution">
    <text evidence="2">The sequence shown here is derived from an EMBL/GenBank/DDBJ whole genome shotgun (WGS) entry which is preliminary data.</text>
</comment>
<feature type="compositionally biased region" description="Polar residues" evidence="1">
    <location>
        <begin position="76"/>
        <end position="92"/>
    </location>
</feature>
<reference evidence="2 3" key="1">
    <citation type="submission" date="2024-11" db="EMBL/GenBank/DDBJ databases">
        <title>Adaptive evolution of stress response genes in parasites aligns with host niche diversity.</title>
        <authorList>
            <person name="Hahn C."/>
            <person name="Resl P."/>
        </authorList>
    </citation>
    <scope>NUCLEOTIDE SEQUENCE [LARGE SCALE GENOMIC DNA]</scope>
    <source>
        <strain evidence="2">EGGRZ-B1_66</strain>
        <tissue evidence="2">Body</tissue>
    </source>
</reference>
<keyword evidence="3" id="KW-1185">Reference proteome</keyword>
<feature type="compositionally biased region" description="Basic and acidic residues" evidence="1">
    <location>
        <begin position="146"/>
        <end position="160"/>
    </location>
</feature>
<evidence type="ECO:0000313" key="2">
    <source>
        <dbReference type="EMBL" id="KAL3310059.1"/>
    </source>
</evidence>
<organism evidence="2 3">
    <name type="scientific">Cichlidogyrus casuarinus</name>
    <dbReference type="NCBI Taxonomy" id="1844966"/>
    <lineage>
        <taxon>Eukaryota</taxon>
        <taxon>Metazoa</taxon>
        <taxon>Spiralia</taxon>
        <taxon>Lophotrochozoa</taxon>
        <taxon>Platyhelminthes</taxon>
        <taxon>Monogenea</taxon>
        <taxon>Monopisthocotylea</taxon>
        <taxon>Dactylogyridea</taxon>
        <taxon>Ancyrocephalidae</taxon>
        <taxon>Cichlidogyrus</taxon>
    </lineage>
</organism>
<feature type="region of interest" description="Disordered" evidence="1">
    <location>
        <begin position="244"/>
        <end position="289"/>
    </location>
</feature>
<dbReference type="AlphaFoldDB" id="A0ABD2PS27"/>
<sequence>MNRGKSAGSGFSSSHQSGLTDIKEVPEVEGFDKNQFTRMQPQQEITVPPHFSGRYSSRKSFSHKVETKIEPGLPTGNRQVSTNTDPNSSIDGTSIHKPNIRKQSDFEPIFETESQNESRPGVTLRQNKPTIVSGPQKIPLTRKGLNKPEQKVVKEIKPVDEPQPDEEPEPTQNGESEKSIEQPKTAKATAVTKRKAPADSQTHSQTCVPHPEGSNTRPYCPVHHVQHLDDEEIANRVVYFPEVKKEEKEPEKPEEEPVVSEPQPAKKQVIQRKPSSITENSVEERDPERWTTVRPWKDQNEKPRRRCKWWSKKFLIYYIFKKSGVAFKWASRYAILKAGKGWKMWKVKGSRNKFRDKWGNYYYQNDDGSYYYYAYAADGSRKKFKLIEAQGSWYILMDKQDSSKYLKGKGWDMFWWGPEAAKRNFQGGLSRNRSKGFLGGRMHQAFGGGSSFGGDIAGSNTSRNLGNMTDLYSKRNRAYGNGSGGVLLNQMRNQGSRQL</sequence>
<feature type="compositionally biased region" description="Polar residues" evidence="1">
    <location>
        <begin position="199"/>
        <end position="217"/>
    </location>
</feature>
<feature type="compositionally biased region" description="Low complexity" evidence="1">
    <location>
        <begin position="1"/>
        <end position="18"/>
    </location>
</feature>
<dbReference type="Proteomes" id="UP001626550">
    <property type="component" value="Unassembled WGS sequence"/>
</dbReference>
<name>A0ABD2PS27_9PLAT</name>
<feature type="region of interest" description="Disordered" evidence="1">
    <location>
        <begin position="1"/>
        <end position="221"/>
    </location>
</feature>
<protein>
    <submittedName>
        <fullName evidence="2">Uncharacterized protein</fullName>
    </submittedName>
</protein>